<dbReference type="EMBL" id="CAJNNV010000420">
    <property type="protein sequence ID" value="CAE8582566.1"/>
    <property type="molecule type" value="Genomic_DNA"/>
</dbReference>
<feature type="binding site" evidence="5">
    <location>
        <position position="199"/>
    </location>
    <ligand>
        <name>Fe cation</name>
        <dbReference type="ChEBI" id="CHEBI:24875"/>
        <note>catalytic</note>
    </ligand>
</feature>
<comment type="caution">
    <text evidence="8">The sequence shown here is derived from an EMBL/GenBank/DDBJ whole genome shotgun (WGS) entry which is preliminary data.</text>
</comment>
<evidence type="ECO:0000256" key="3">
    <source>
        <dbReference type="ARBA" id="ARBA00023002"/>
    </source>
</evidence>
<dbReference type="Proteomes" id="UP000626109">
    <property type="component" value="Unassembled WGS sequence"/>
</dbReference>
<dbReference type="PANTHER" id="PTHR10543:SF24">
    <property type="entry name" value="CAROTENOID ISOMEROOXYGENASE"/>
    <property type="match status" value="1"/>
</dbReference>
<proteinExistence type="inferred from homology"/>
<dbReference type="Proteomes" id="UP000654075">
    <property type="component" value="Unassembled WGS sequence"/>
</dbReference>
<evidence type="ECO:0000256" key="1">
    <source>
        <dbReference type="ARBA" id="ARBA00006787"/>
    </source>
</evidence>
<dbReference type="GO" id="GO:0016121">
    <property type="term" value="P:carotene catabolic process"/>
    <property type="evidence" value="ECO:0007669"/>
    <property type="project" value="TreeGrafter"/>
</dbReference>
<dbReference type="OrthoDB" id="407010at2759"/>
<feature type="binding site" evidence="5">
    <location>
        <position position="325"/>
    </location>
    <ligand>
        <name>Fe cation</name>
        <dbReference type="ChEBI" id="CHEBI:24875"/>
        <note>catalytic</note>
    </ligand>
</feature>
<organism evidence="8 9">
    <name type="scientific">Polarella glacialis</name>
    <name type="common">Dinoflagellate</name>
    <dbReference type="NCBI Taxonomy" id="89957"/>
    <lineage>
        <taxon>Eukaryota</taxon>
        <taxon>Sar</taxon>
        <taxon>Alveolata</taxon>
        <taxon>Dinophyceae</taxon>
        <taxon>Suessiales</taxon>
        <taxon>Suessiaceae</taxon>
        <taxon>Polarella</taxon>
    </lineage>
</organism>
<keyword evidence="10" id="KW-1185">Reference proteome</keyword>
<evidence type="ECO:0000256" key="2">
    <source>
        <dbReference type="ARBA" id="ARBA00022723"/>
    </source>
</evidence>
<dbReference type="InterPro" id="IPR004294">
    <property type="entry name" value="Carotenoid_Oase"/>
</dbReference>
<feature type="binding site" evidence="5">
    <location>
        <position position="253"/>
    </location>
    <ligand>
        <name>Fe cation</name>
        <dbReference type="ChEBI" id="CHEBI:24875"/>
        <note>catalytic</note>
    </ligand>
</feature>
<dbReference type="GO" id="GO:0010436">
    <property type="term" value="F:carotenoid dioxygenase activity"/>
    <property type="evidence" value="ECO:0007669"/>
    <property type="project" value="TreeGrafter"/>
</dbReference>
<evidence type="ECO:0000256" key="4">
    <source>
        <dbReference type="ARBA" id="ARBA00023004"/>
    </source>
</evidence>
<dbReference type="Pfam" id="PF03055">
    <property type="entry name" value="RPE65"/>
    <property type="match status" value="1"/>
</dbReference>
<reference evidence="8" key="1">
    <citation type="submission" date="2021-02" db="EMBL/GenBank/DDBJ databases">
        <authorList>
            <person name="Dougan E. K."/>
            <person name="Rhodes N."/>
            <person name="Thang M."/>
            <person name="Chan C."/>
        </authorList>
    </citation>
    <scope>NUCLEOTIDE SEQUENCE</scope>
</reference>
<dbReference type="AlphaFoldDB" id="A0A813LWX7"/>
<comment type="similarity">
    <text evidence="1">Belongs to the carotenoid oxygenase family.</text>
</comment>
<sequence length="538" mass="59349">MMLASCFLAVLAVLAGAVEDPDIGYSLLFETAPEEFSRQCVDVSPQSKPFPTWASGDFIIPSIGVVSMGDRTMVGLLDPFGKMQRFEMKGSTVCAAYRIMATGFYNASKALNTVAPSLLFYETDPPRDCPMYNPMCNMMPHAPNDNCFVNTFKVGSKMLSITDAPSMLEIDPRTLQVLKKHQFDADRMEETLPYAGSAHPVNHPVTGDWIDFVGNANLLTGGAQVNFFHLSGDNPTFRHSLGNLTFDHPPYMHSFGVTEHYLVLPRMPVELNILDILYRPLSAAFKDLKMSAPGIDNAFVLLPLDGSGKVIRAYLPLNDMLYYVHTVNAYENATDIVIDLTTSSHNPFASHALTLPSNKDKAMRDTFSPEVVKRFVIPLQEGNPVAASVISDPRTSTDFTKINPRFAGKKHCFFWAVENKHDGESYASIAIVKYDLCYGSPAKHWFRQSWYPSEATMIPSPEPSAAEDDGLLVFTALDGAADQSYLVTLDAQTMEIRSEAGPFPRVGFTTHGQFYKAGSWAQTDSAEFAGQEVDSLMV</sequence>
<keyword evidence="4 5" id="KW-0408">Iron</keyword>
<evidence type="ECO:0000256" key="5">
    <source>
        <dbReference type="PIRSR" id="PIRSR604294-1"/>
    </source>
</evidence>
<accession>A0A813LWX7</accession>
<keyword evidence="6" id="KW-0732">Signal</keyword>
<evidence type="ECO:0000313" key="10">
    <source>
        <dbReference type="Proteomes" id="UP000654075"/>
    </source>
</evidence>
<protein>
    <submittedName>
        <fullName evidence="8">Uncharacterized protein</fullName>
    </submittedName>
</protein>
<evidence type="ECO:0000313" key="9">
    <source>
        <dbReference type="Proteomes" id="UP000626109"/>
    </source>
</evidence>
<comment type="cofactor">
    <cofactor evidence="5">
        <name>Fe(2+)</name>
        <dbReference type="ChEBI" id="CHEBI:29033"/>
    </cofactor>
    <text evidence="5">Binds 1 Fe(2+) ion per subunit.</text>
</comment>
<dbReference type="OMA" id="YPNPDFV"/>
<gene>
    <name evidence="7" type="ORF">PGLA1383_LOCUS1563</name>
    <name evidence="8" type="ORF">PGLA2088_LOCUS50725</name>
</gene>
<dbReference type="PANTHER" id="PTHR10543">
    <property type="entry name" value="BETA-CAROTENE DIOXYGENASE"/>
    <property type="match status" value="1"/>
</dbReference>
<dbReference type="GO" id="GO:0046872">
    <property type="term" value="F:metal ion binding"/>
    <property type="evidence" value="ECO:0007669"/>
    <property type="project" value="UniProtKB-KW"/>
</dbReference>
<evidence type="ECO:0000313" key="7">
    <source>
        <dbReference type="EMBL" id="CAE8582566.1"/>
    </source>
</evidence>
<keyword evidence="3" id="KW-0560">Oxidoreductase</keyword>
<evidence type="ECO:0000256" key="6">
    <source>
        <dbReference type="SAM" id="SignalP"/>
    </source>
</evidence>
<feature type="chain" id="PRO_5036408994" evidence="6">
    <location>
        <begin position="18"/>
        <end position="538"/>
    </location>
</feature>
<name>A0A813LWX7_POLGL</name>
<feature type="signal peptide" evidence="6">
    <location>
        <begin position="1"/>
        <end position="17"/>
    </location>
</feature>
<evidence type="ECO:0000313" key="8">
    <source>
        <dbReference type="EMBL" id="CAE8741912.1"/>
    </source>
</evidence>
<keyword evidence="2 5" id="KW-0479">Metal-binding</keyword>
<feature type="binding site" evidence="5">
    <location>
        <position position="511"/>
    </location>
    <ligand>
        <name>Fe cation</name>
        <dbReference type="ChEBI" id="CHEBI:24875"/>
        <note>catalytic</note>
    </ligand>
</feature>
<dbReference type="EMBL" id="CAJNNW010037455">
    <property type="protein sequence ID" value="CAE8741912.1"/>
    <property type="molecule type" value="Genomic_DNA"/>
</dbReference>